<gene>
    <name evidence="1" type="ORF">J2X19_001385</name>
</gene>
<dbReference type="EMBL" id="JAVDXT010000001">
    <property type="protein sequence ID" value="MDR7376727.1"/>
    <property type="molecule type" value="Genomic_DNA"/>
</dbReference>
<organism evidence="1 2">
    <name type="scientific">Rhodoferax ferrireducens</name>
    <dbReference type="NCBI Taxonomy" id="192843"/>
    <lineage>
        <taxon>Bacteria</taxon>
        <taxon>Pseudomonadati</taxon>
        <taxon>Pseudomonadota</taxon>
        <taxon>Betaproteobacteria</taxon>
        <taxon>Burkholderiales</taxon>
        <taxon>Comamonadaceae</taxon>
        <taxon>Rhodoferax</taxon>
    </lineage>
</organism>
<protein>
    <submittedName>
        <fullName evidence="1">Uncharacterized protein</fullName>
    </submittedName>
</protein>
<keyword evidence="2" id="KW-1185">Reference proteome</keyword>
<proteinExistence type="predicted"/>
<reference evidence="1 2" key="1">
    <citation type="submission" date="2023-07" db="EMBL/GenBank/DDBJ databases">
        <title>Sorghum-associated microbial communities from plants grown in Nebraska, USA.</title>
        <authorList>
            <person name="Schachtman D."/>
        </authorList>
    </citation>
    <scope>NUCLEOTIDE SEQUENCE [LARGE SCALE GENOMIC DNA]</scope>
    <source>
        <strain evidence="1 2">BE313</strain>
    </source>
</reference>
<dbReference type="Proteomes" id="UP001180487">
    <property type="component" value="Unassembled WGS sequence"/>
</dbReference>
<name>A0ABU2C658_9BURK</name>
<evidence type="ECO:0000313" key="1">
    <source>
        <dbReference type="EMBL" id="MDR7376727.1"/>
    </source>
</evidence>
<evidence type="ECO:0000313" key="2">
    <source>
        <dbReference type="Proteomes" id="UP001180487"/>
    </source>
</evidence>
<accession>A0ABU2C658</accession>
<comment type="caution">
    <text evidence="1">The sequence shown here is derived from an EMBL/GenBank/DDBJ whole genome shotgun (WGS) entry which is preliminary data.</text>
</comment>
<sequence>MKKALSRLMYITSRYWATVLFAQGVVEVFEAYGLAVYGVGDERAHSGVEVPVVAYVL</sequence>